<protein>
    <submittedName>
        <fullName evidence="1">Uncharacterized protein</fullName>
    </submittedName>
</protein>
<name>A0A6J5E0A2_9BURK</name>
<dbReference type="Proteomes" id="UP000494363">
    <property type="component" value="Unassembled WGS sequence"/>
</dbReference>
<organism evidence="1 2">
    <name type="scientific">Paraburkholderia humisilvae</name>
    <dbReference type="NCBI Taxonomy" id="627669"/>
    <lineage>
        <taxon>Bacteria</taxon>
        <taxon>Pseudomonadati</taxon>
        <taxon>Pseudomonadota</taxon>
        <taxon>Betaproteobacteria</taxon>
        <taxon>Burkholderiales</taxon>
        <taxon>Burkholderiaceae</taxon>
        <taxon>Paraburkholderia</taxon>
    </lineage>
</organism>
<keyword evidence="2" id="KW-1185">Reference proteome</keyword>
<evidence type="ECO:0000313" key="1">
    <source>
        <dbReference type="EMBL" id="CAB3758676.1"/>
    </source>
</evidence>
<dbReference type="EMBL" id="CADIKH010000014">
    <property type="protein sequence ID" value="CAB3758676.1"/>
    <property type="molecule type" value="Genomic_DNA"/>
</dbReference>
<dbReference type="AlphaFoldDB" id="A0A6J5E0A2"/>
<sequence length="73" mass="8104">MTEYQITVFQPGGGVYFRTEWLQGDKVKARDIACDLGAKFGTDVIELMSRSLSRAGYDYEVLLAADVWHGGSL</sequence>
<gene>
    <name evidence="1" type="ORF">LMG29542_03402</name>
</gene>
<proteinExistence type="predicted"/>
<accession>A0A6J5E0A2</accession>
<evidence type="ECO:0000313" key="2">
    <source>
        <dbReference type="Proteomes" id="UP000494363"/>
    </source>
</evidence>
<dbReference type="RefSeq" id="WP_175227624.1">
    <property type="nucleotide sequence ID" value="NZ_CADIKH010000014.1"/>
</dbReference>
<reference evidence="1 2" key="1">
    <citation type="submission" date="2020-04" db="EMBL/GenBank/DDBJ databases">
        <authorList>
            <person name="De Canck E."/>
        </authorList>
    </citation>
    <scope>NUCLEOTIDE SEQUENCE [LARGE SCALE GENOMIC DNA]</scope>
    <source>
        <strain evidence="1 2">LMG 29542</strain>
    </source>
</reference>